<reference evidence="2 3" key="1">
    <citation type="submission" date="2018-08" db="EMBL/GenBank/DDBJ databases">
        <title>Genome sequencing of Agrobacterium vitis strain ICMP 10754.</title>
        <authorList>
            <person name="Visnovsky S.B."/>
            <person name="Pitman A.R."/>
        </authorList>
    </citation>
    <scope>NUCLEOTIDE SEQUENCE [LARGE SCALE GENOMIC DNA]</scope>
    <source>
        <strain evidence="2 3">ICMP 10754</strain>
    </source>
</reference>
<evidence type="ECO:0000256" key="1">
    <source>
        <dbReference type="SAM" id="MobiDB-lite"/>
    </source>
</evidence>
<evidence type="ECO:0000313" key="3">
    <source>
        <dbReference type="Proteomes" id="UP000436911"/>
    </source>
</evidence>
<gene>
    <name evidence="2" type="ORF">DXT89_16350</name>
</gene>
<organism evidence="2 3">
    <name type="scientific">Agrobacterium vitis</name>
    <name type="common">Rhizobium vitis</name>
    <dbReference type="NCBI Taxonomy" id="373"/>
    <lineage>
        <taxon>Bacteria</taxon>
        <taxon>Pseudomonadati</taxon>
        <taxon>Pseudomonadota</taxon>
        <taxon>Alphaproteobacteria</taxon>
        <taxon>Hyphomicrobiales</taxon>
        <taxon>Rhizobiaceae</taxon>
        <taxon>Rhizobium/Agrobacterium group</taxon>
        <taxon>Agrobacterium</taxon>
    </lineage>
</organism>
<evidence type="ECO:0000313" key="2">
    <source>
        <dbReference type="EMBL" id="KAA3526096.1"/>
    </source>
</evidence>
<name>A0A7J4X3G3_AGRVI</name>
<dbReference type="EMBL" id="QUSG01000008">
    <property type="protein sequence ID" value="KAA3526096.1"/>
    <property type="molecule type" value="Genomic_DNA"/>
</dbReference>
<sequence length="241" mass="26504">MFRPRRLPGVAVKAAGRFIPIDHPRSGDWWRTTGPLHPFTSTPRRCPFARPAHHLPGGDLYRVRRRALFVRRQEMTDTLLPCPFCGSTELTIAANQFSWVACAFCAAEGPQVVSISEATKTWNRRAMTAIECGGEAPPVYVVEMEEAPSTALKVLGVVQVCPICDIAGCHHLRSPTPEATAMPQVVIDLVIAAREFWDAHNDLSNESHALDKALEPFSARVPYENEPDTQEAAAGPTNDPL</sequence>
<evidence type="ECO:0008006" key="4">
    <source>
        <dbReference type="Google" id="ProtNLM"/>
    </source>
</evidence>
<dbReference type="AlphaFoldDB" id="A0A7J4X3G3"/>
<dbReference type="Proteomes" id="UP000436911">
    <property type="component" value="Unassembled WGS sequence"/>
</dbReference>
<accession>A0A7J4X3G3</accession>
<dbReference type="Pfam" id="PF14354">
    <property type="entry name" value="Lar_restr_allev"/>
    <property type="match status" value="1"/>
</dbReference>
<feature type="region of interest" description="Disordered" evidence="1">
    <location>
        <begin position="218"/>
        <end position="241"/>
    </location>
</feature>
<comment type="caution">
    <text evidence="2">The sequence shown here is derived from an EMBL/GenBank/DDBJ whole genome shotgun (WGS) entry which is preliminary data.</text>
</comment>
<proteinExistence type="predicted"/>
<protein>
    <recommendedName>
        <fullName evidence="4">Restriction alleviation protein, Lar family</fullName>
    </recommendedName>
</protein>